<dbReference type="EMBL" id="QUNS01000006">
    <property type="protein sequence ID" value="REH47533.1"/>
    <property type="molecule type" value="Genomic_DNA"/>
</dbReference>
<evidence type="ECO:0000313" key="5">
    <source>
        <dbReference type="EMBL" id="REH47533.1"/>
    </source>
</evidence>
<evidence type="ECO:0000256" key="2">
    <source>
        <dbReference type="ARBA" id="ARBA00023125"/>
    </source>
</evidence>
<dbReference type="Pfam" id="PF12833">
    <property type="entry name" value="HTH_18"/>
    <property type="match status" value="1"/>
</dbReference>
<evidence type="ECO:0000313" key="6">
    <source>
        <dbReference type="Proteomes" id="UP000256884"/>
    </source>
</evidence>
<organism evidence="5 6">
    <name type="scientific">Tenacibaculum gallaicum</name>
    <dbReference type="NCBI Taxonomy" id="561505"/>
    <lineage>
        <taxon>Bacteria</taxon>
        <taxon>Pseudomonadati</taxon>
        <taxon>Bacteroidota</taxon>
        <taxon>Flavobacteriia</taxon>
        <taxon>Flavobacteriales</taxon>
        <taxon>Flavobacteriaceae</taxon>
        <taxon>Tenacibaculum</taxon>
    </lineage>
</organism>
<dbReference type="InterPro" id="IPR018060">
    <property type="entry name" value="HTH_AraC"/>
</dbReference>
<dbReference type="InterPro" id="IPR009057">
    <property type="entry name" value="Homeodomain-like_sf"/>
</dbReference>
<sequence length="243" mass="27982">MINRKSKIGFSDVGGIYVGQNIQTNKHQHNAITIAISFGKPFHCRVDNLNVSSTGIVMQANTLRKIVNPENNYIAFIHIEPFSEQGLQLTNKNKPYKKLTLIQTKSIIKTLKEWFSNNEIDEKTILKVINEVFLKTEISSDLRIDERIKESIKIIKTSNKITLKEISERVCLSTYRFSHLFKQQTGTSFRKFVLYTKLVKSLKSICENKNFTHSSYYGGFADQAHFTRTYYKAFGILPSQSIK</sequence>
<dbReference type="Proteomes" id="UP000256884">
    <property type="component" value="Unassembled WGS sequence"/>
</dbReference>
<protein>
    <submittedName>
        <fullName evidence="5">AraC-like DNA-binding protein</fullName>
    </submittedName>
</protein>
<dbReference type="GO" id="GO:0003700">
    <property type="term" value="F:DNA-binding transcription factor activity"/>
    <property type="evidence" value="ECO:0007669"/>
    <property type="project" value="InterPro"/>
</dbReference>
<feature type="domain" description="HTH araC/xylS-type" evidence="4">
    <location>
        <begin position="146"/>
        <end position="243"/>
    </location>
</feature>
<gene>
    <name evidence="5" type="ORF">C7448_106154</name>
</gene>
<keyword evidence="3" id="KW-0804">Transcription</keyword>
<reference evidence="5 6" key="1">
    <citation type="submission" date="2018-08" db="EMBL/GenBank/DDBJ databases">
        <title>Genomic Encyclopedia of Type Strains, Phase IV (KMG-IV): sequencing the most valuable type-strain genomes for metagenomic binning, comparative biology and taxonomic classification.</title>
        <authorList>
            <person name="Goeker M."/>
        </authorList>
    </citation>
    <scope>NUCLEOTIDE SEQUENCE [LARGE SCALE GENOMIC DNA]</scope>
    <source>
        <strain evidence="5 6">DSM 18841</strain>
    </source>
</reference>
<dbReference type="PANTHER" id="PTHR43280">
    <property type="entry name" value="ARAC-FAMILY TRANSCRIPTIONAL REGULATOR"/>
    <property type="match status" value="1"/>
</dbReference>
<evidence type="ECO:0000259" key="4">
    <source>
        <dbReference type="PROSITE" id="PS01124"/>
    </source>
</evidence>
<evidence type="ECO:0000256" key="3">
    <source>
        <dbReference type="ARBA" id="ARBA00023163"/>
    </source>
</evidence>
<evidence type="ECO:0000256" key="1">
    <source>
        <dbReference type="ARBA" id="ARBA00023015"/>
    </source>
</evidence>
<dbReference type="SUPFAM" id="SSF46689">
    <property type="entry name" value="Homeodomain-like"/>
    <property type="match status" value="1"/>
</dbReference>
<dbReference type="Gene3D" id="1.10.10.60">
    <property type="entry name" value="Homeodomain-like"/>
    <property type="match status" value="1"/>
</dbReference>
<keyword evidence="6" id="KW-1185">Reference proteome</keyword>
<comment type="caution">
    <text evidence="5">The sequence shown here is derived from an EMBL/GenBank/DDBJ whole genome shotgun (WGS) entry which is preliminary data.</text>
</comment>
<dbReference type="PROSITE" id="PS01124">
    <property type="entry name" value="HTH_ARAC_FAMILY_2"/>
    <property type="match status" value="1"/>
</dbReference>
<keyword evidence="1" id="KW-0805">Transcription regulation</keyword>
<dbReference type="RefSeq" id="WP_115901635.1">
    <property type="nucleotide sequence ID" value="NZ_QUNS01000006.1"/>
</dbReference>
<dbReference type="PANTHER" id="PTHR43280:SF2">
    <property type="entry name" value="HTH-TYPE TRANSCRIPTIONAL REGULATOR EXSA"/>
    <property type="match status" value="1"/>
</dbReference>
<proteinExistence type="predicted"/>
<dbReference type="OrthoDB" id="1189000at2"/>
<accession>A0A3E0HM32</accession>
<dbReference type="AlphaFoldDB" id="A0A3E0HM32"/>
<dbReference type="GO" id="GO:0043565">
    <property type="term" value="F:sequence-specific DNA binding"/>
    <property type="evidence" value="ECO:0007669"/>
    <property type="project" value="InterPro"/>
</dbReference>
<keyword evidence="2 5" id="KW-0238">DNA-binding</keyword>
<dbReference type="SMART" id="SM00342">
    <property type="entry name" value="HTH_ARAC"/>
    <property type="match status" value="1"/>
</dbReference>
<name>A0A3E0HM32_9FLAO</name>